<dbReference type="InterPro" id="IPR000873">
    <property type="entry name" value="AMP-dep_synth/lig_dom"/>
</dbReference>
<dbReference type="PANTHER" id="PTHR24096">
    <property type="entry name" value="LONG-CHAIN-FATTY-ACID--COA LIGASE"/>
    <property type="match status" value="1"/>
</dbReference>
<gene>
    <name evidence="6" type="ORF">NQ317_004889</name>
</gene>
<keyword evidence="7" id="KW-1185">Reference proteome</keyword>
<name>A0ABQ9IZM6_9CUCU</name>
<evidence type="ECO:0000256" key="2">
    <source>
        <dbReference type="ARBA" id="ARBA00006432"/>
    </source>
</evidence>
<dbReference type="Gene3D" id="3.40.50.12780">
    <property type="entry name" value="N-terminal domain of ligase-like"/>
    <property type="match status" value="1"/>
</dbReference>
<sequence>MIFDTIERLDQYVDDTDETDTNEQVLIRSIRTAIKLKEKGINKGDIISTCTHNHKNSCVPLAASCFIGAIPANFDPDLSHLDTIHLLKLVQPKILFVSTQSLPLMEKCLIEANVATELVVFGTSKKYSQFSEYLEPRDQETNFRVTPIYDDRETAVILFSSGTTGLPKGICLSHYSLVTQAREGDYFLTKISDERDIHLVYTTFYWITALLTFIATVHDGGARVVCAKFDPFNCWKMIEKYK</sequence>
<evidence type="ECO:0000313" key="6">
    <source>
        <dbReference type="EMBL" id="KAJ8969659.1"/>
    </source>
</evidence>
<feature type="non-terminal residue" evidence="6">
    <location>
        <position position="242"/>
    </location>
</feature>
<dbReference type="Pfam" id="PF00501">
    <property type="entry name" value="AMP-binding"/>
    <property type="match status" value="1"/>
</dbReference>
<evidence type="ECO:0000256" key="3">
    <source>
        <dbReference type="ARBA" id="ARBA00022598"/>
    </source>
</evidence>
<evidence type="ECO:0000313" key="7">
    <source>
        <dbReference type="Proteomes" id="UP001162164"/>
    </source>
</evidence>
<dbReference type="PANTHER" id="PTHR24096:SF149">
    <property type="entry name" value="AMP-BINDING DOMAIN-CONTAINING PROTEIN-RELATED"/>
    <property type="match status" value="1"/>
</dbReference>
<keyword evidence="3" id="KW-0436">Ligase</keyword>
<comment type="subcellular location">
    <subcellularLocation>
        <location evidence="1">Peroxisome</location>
    </subcellularLocation>
</comment>
<proteinExistence type="inferred from homology"/>
<evidence type="ECO:0000256" key="4">
    <source>
        <dbReference type="ARBA" id="ARBA00023140"/>
    </source>
</evidence>
<reference evidence="6" key="1">
    <citation type="journal article" date="2023" name="Insect Mol. Biol.">
        <title>Genome sequencing provides insights into the evolution of gene families encoding plant cell wall-degrading enzymes in longhorned beetles.</title>
        <authorList>
            <person name="Shin N.R."/>
            <person name="Okamura Y."/>
            <person name="Kirsch R."/>
            <person name="Pauchet Y."/>
        </authorList>
    </citation>
    <scope>NUCLEOTIDE SEQUENCE</scope>
    <source>
        <strain evidence="6">MMC_N1</strain>
    </source>
</reference>
<evidence type="ECO:0000259" key="5">
    <source>
        <dbReference type="Pfam" id="PF00501"/>
    </source>
</evidence>
<comment type="caution">
    <text evidence="6">The sequence shown here is derived from an EMBL/GenBank/DDBJ whole genome shotgun (WGS) entry which is preliminary data.</text>
</comment>
<organism evidence="6 7">
    <name type="scientific">Molorchus minor</name>
    <dbReference type="NCBI Taxonomy" id="1323400"/>
    <lineage>
        <taxon>Eukaryota</taxon>
        <taxon>Metazoa</taxon>
        <taxon>Ecdysozoa</taxon>
        <taxon>Arthropoda</taxon>
        <taxon>Hexapoda</taxon>
        <taxon>Insecta</taxon>
        <taxon>Pterygota</taxon>
        <taxon>Neoptera</taxon>
        <taxon>Endopterygota</taxon>
        <taxon>Coleoptera</taxon>
        <taxon>Polyphaga</taxon>
        <taxon>Cucujiformia</taxon>
        <taxon>Chrysomeloidea</taxon>
        <taxon>Cerambycidae</taxon>
        <taxon>Lamiinae</taxon>
        <taxon>Monochamini</taxon>
        <taxon>Molorchus</taxon>
    </lineage>
</organism>
<evidence type="ECO:0000256" key="1">
    <source>
        <dbReference type="ARBA" id="ARBA00004275"/>
    </source>
</evidence>
<dbReference type="EMBL" id="JAPWTJ010001755">
    <property type="protein sequence ID" value="KAJ8969659.1"/>
    <property type="molecule type" value="Genomic_DNA"/>
</dbReference>
<keyword evidence="4" id="KW-0576">Peroxisome</keyword>
<dbReference type="Proteomes" id="UP001162164">
    <property type="component" value="Unassembled WGS sequence"/>
</dbReference>
<dbReference type="PROSITE" id="PS00455">
    <property type="entry name" value="AMP_BINDING"/>
    <property type="match status" value="1"/>
</dbReference>
<comment type="similarity">
    <text evidence="2">Belongs to the ATP-dependent AMP-binding enzyme family.</text>
</comment>
<feature type="domain" description="AMP-dependent synthetase/ligase" evidence="5">
    <location>
        <begin position="16"/>
        <end position="242"/>
    </location>
</feature>
<accession>A0ABQ9IZM6</accession>
<protein>
    <recommendedName>
        <fullName evidence="5">AMP-dependent synthetase/ligase domain-containing protein</fullName>
    </recommendedName>
</protein>
<dbReference type="InterPro" id="IPR020845">
    <property type="entry name" value="AMP-binding_CS"/>
</dbReference>
<dbReference type="SUPFAM" id="SSF56801">
    <property type="entry name" value="Acetyl-CoA synthetase-like"/>
    <property type="match status" value="1"/>
</dbReference>
<dbReference type="InterPro" id="IPR042099">
    <property type="entry name" value="ANL_N_sf"/>
</dbReference>